<dbReference type="EMBL" id="JACXVP010000001">
    <property type="protein sequence ID" value="KAG5631006.1"/>
    <property type="molecule type" value="Genomic_DNA"/>
</dbReference>
<reference evidence="2 3" key="1">
    <citation type="submission" date="2020-09" db="EMBL/GenBank/DDBJ databases">
        <title>De no assembly of potato wild relative species, Solanum commersonii.</title>
        <authorList>
            <person name="Cho K."/>
        </authorList>
    </citation>
    <scope>NUCLEOTIDE SEQUENCE [LARGE SCALE GENOMIC DNA]</scope>
    <source>
        <strain evidence="2">LZ3.2</strain>
        <tissue evidence="2">Leaf</tissue>
    </source>
</reference>
<sequence>MYDNTLKCSPCPCAYHNLQPYDYTFKCVCLVYIHILVHILIKQYSTHVYTIVHLGGVFGVAVTNQLVPLEQRCGRRTIFACLLMLVLLPAYAKLLCFEGTQ</sequence>
<name>A0A9J6B2R4_SOLCO</name>
<organism evidence="2 3">
    <name type="scientific">Solanum commersonii</name>
    <name type="common">Commerson's wild potato</name>
    <name type="synonym">Commerson's nightshade</name>
    <dbReference type="NCBI Taxonomy" id="4109"/>
    <lineage>
        <taxon>Eukaryota</taxon>
        <taxon>Viridiplantae</taxon>
        <taxon>Streptophyta</taxon>
        <taxon>Embryophyta</taxon>
        <taxon>Tracheophyta</taxon>
        <taxon>Spermatophyta</taxon>
        <taxon>Magnoliopsida</taxon>
        <taxon>eudicotyledons</taxon>
        <taxon>Gunneridae</taxon>
        <taxon>Pentapetalae</taxon>
        <taxon>asterids</taxon>
        <taxon>lamiids</taxon>
        <taxon>Solanales</taxon>
        <taxon>Solanaceae</taxon>
        <taxon>Solanoideae</taxon>
        <taxon>Solaneae</taxon>
        <taxon>Solanum</taxon>
    </lineage>
</organism>
<evidence type="ECO:0000256" key="1">
    <source>
        <dbReference type="SAM" id="Phobius"/>
    </source>
</evidence>
<accession>A0A9J6B2R4</accession>
<gene>
    <name evidence="2" type="ORF">H5410_002723</name>
</gene>
<keyword evidence="1" id="KW-0812">Transmembrane</keyword>
<dbReference type="Proteomes" id="UP000824120">
    <property type="component" value="Chromosome 1"/>
</dbReference>
<dbReference type="AlphaFoldDB" id="A0A9J6B2R4"/>
<feature type="transmembrane region" description="Helical" evidence="1">
    <location>
        <begin position="77"/>
        <end position="96"/>
    </location>
</feature>
<feature type="transmembrane region" description="Helical" evidence="1">
    <location>
        <begin position="48"/>
        <end position="65"/>
    </location>
</feature>
<keyword evidence="1" id="KW-1133">Transmembrane helix</keyword>
<feature type="transmembrane region" description="Helical" evidence="1">
    <location>
        <begin position="23"/>
        <end position="41"/>
    </location>
</feature>
<protein>
    <submittedName>
        <fullName evidence="2">Uncharacterized protein</fullName>
    </submittedName>
</protein>
<proteinExistence type="predicted"/>
<comment type="caution">
    <text evidence="2">The sequence shown here is derived from an EMBL/GenBank/DDBJ whole genome shotgun (WGS) entry which is preliminary data.</text>
</comment>
<evidence type="ECO:0000313" key="2">
    <source>
        <dbReference type="EMBL" id="KAG5631006.1"/>
    </source>
</evidence>
<evidence type="ECO:0000313" key="3">
    <source>
        <dbReference type="Proteomes" id="UP000824120"/>
    </source>
</evidence>
<keyword evidence="1" id="KW-0472">Membrane</keyword>
<keyword evidence="3" id="KW-1185">Reference proteome</keyword>